<evidence type="ECO:0000313" key="10">
    <source>
        <dbReference type="EMBL" id="KAK4464342.1"/>
    </source>
</evidence>
<accession>A0AAV9HTY7</accession>
<dbReference type="GO" id="GO:0005634">
    <property type="term" value="C:nucleus"/>
    <property type="evidence" value="ECO:0007669"/>
    <property type="project" value="UniProtKB-SubCell"/>
</dbReference>
<reference evidence="10" key="1">
    <citation type="journal article" date="2023" name="Mol. Phylogenet. Evol.">
        <title>Genome-scale phylogeny and comparative genomics of the fungal order Sordariales.</title>
        <authorList>
            <person name="Hensen N."/>
            <person name="Bonometti L."/>
            <person name="Westerberg I."/>
            <person name="Brannstrom I.O."/>
            <person name="Guillou S."/>
            <person name="Cros-Aarteil S."/>
            <person name="Calhoun S."/>
            <person name="Haridas S."/>
            <person name="Kuo A."/>
            <person name="Mondo S."/>
            <person name="Pangilinan J."/>
            <person name="Riley R."/>
            <person name="LaButti K."/>
            <person name="Andreopoulos B."/>
            <person name="Lipzen A."/>
            <person name="Chen C."/>
            <person name="Yan M."/>
            <person name="Daum C."/>
            <person name="Ng V."/>
            <person name="Clum A."/>
            <person name="Steindorff A."/>
            <person name="Ohm R.A."/>
            <person name="Martin F."/>
            <person name="Silar P."/>
            <person name="Natvig D.O."/>
            <person name="Lalanne C."/>
            <person name="Gautier V."/>
            <person name="Ament-Velasquez S.L."/>
            <person name="Kruys A."/>
            <person name="Hutchinson M.I."/>
            <person name="Powell A.J."/>
            <person name="Barry K."/>
            <person name="Miller A.N."/>
            <person name="Grigoriev I.V."/>
            <person name="Debuchy R."/>
            <person name="Gladieux P."/>
            <person name="Hiltunen Thoren M."/>
            <person name="Johannesson H."/>
        </authorList>
    </citation>
    <scope>NUCLEOTIDE SEQUENCE</scope>
    <source>
        <strain evidence="10">PSN324</strain>
    </source>
</reference>
<keyword evidence="11" id="KW-1185">Reference proteome</keyword>
<feature type="compositionally biased region" description="Polar residues" evidence="8">
    <location>
        <begin position="859"/>
        <end position="868"/>
    </location>
</feature>
<dbReference type="PANTHER" id="PTHR31313:SF81">
    <property type="entry name" value="TY1 ENHANCER ACTIVATOR"/>
    <property type="match status" value="1"/>
</dbReference>
<keyword evidence="3" id="KW-0862">Zinc</keyword>
<keyword evidence="4" id="KW-0805">Transcription regulation</keyword>
<dbReference type="InterPro" id="IPR001138">
    <property type="entry name" value="Zn2Cys6_DnaBD"/>
</dbReference>
<dbReference type="EMBL" id="MU864949">
    <property type="protein sequence ID" value="KAK4464342.1"/>
    <property type="molecule type" value="Genomic_DNA"/>
</dbReference>
<dbReference type="CDD" id="cd12148">
    <property type="entry name" value="fungal_TF_MHR"/>
    <property type="match status" value="1"/>
</dbReference>
<comment type="caution">
    <text evidence="10">The sequence shown here is derived from an EMBL/GenBank/DDBJ whole genome shotgun (WGS) entry which is preliminary data.</text>
</comment>
<evidence type="ECO:0000259" key="9">
    <source>
        <dbReference type="PROSITE" id="PS50048"/>
    </source>
</evidence>
<dbReference type="InterPro" id="IPR007219">
    <property type="entry name" value="XnlR_reg_dom"/>
</dbReference>
<comment type="subcellular location">
    <subcellularLocation>
        <location evidence="1">Nucleus</location>
    </subcellularLocation>
</comment>
<feature type="domain" description="Zn(2)-C6 fungal-type" evidence="9">
    <location>
        <begin position="50"/>
        <end position="82"/>
    </location>
</feature>
<feature type="compositionally biased region" description="Basic and acidic residues" evidence="8">
    <location>
        <begin position="19"/>
        <end position="28"/>
    </location>
</feature>
<feature type="region of interest" description="Disordered" evidence="8">
    <location>
        <begin position="910"/>
        <end position="962"/>
    </location>
</feature>
<feature type="region of interest" description="Disordered" evidence="8">
    <location>
        <begin position="1"/>
        <end position="46"/>
    </location>
</feature>
<name>A0AAV9HTY7_9PEZI</name>
<dbReference type="PANTHER" id="PTHR31313">
    <property type="entry name" value="TY1 ENHANCER ACTIVATOR"/>
    <property type="match status" value="1"/>
</dbReference>
<evidence type="ECO:0000256" key="2">
    <source>
        <dbReference type="ARBA" id="ARBA00022723"/>
    </source>
</evidence>
<sequence length="1086" mass="119427">MLTSMTAEVKRRPPQLDNASDRSSEDRTASPAPSTRSSGKQQVRHRASIACASCRERRIRCVVRDGETECAQCRRTGNTCIIKNDDERRRPISKAYMSSLSSRIALLEEMLKEQGVTPPPAVHPPKTRQDARQQQELEEARARERSKSSEPRQEGSGENQVPTPPGSGGEEDVTMSDPEHSMSAISSEHAPSPSLIDPVLFQETDTHNEPDVRHLLSARGCHSFDQAAGRIRFFGPTANSHVHGRSAYLLDPQRPSSANRASRTIESLTSFTHDYLLKCFWDYYDPGVPVVEQSAFDAGRASKDGRLYSPFLHLTMLAIGYRFADHAREDIKRLSMGSREGTLHREAKGLLDAELERPGGLPSVQGLLLLADLEFGIGRDSAGWLHLGIANRLAFDIGLHVSQNGTDISDTERRLRRQVMAACVTFDRQWALALGRPTSIKNQDIGVNLLQKLPSPLSFQPMPSPDAKTVAVGIAAIRRYSFELMELAGKIADLQNTSYGMNDSAPKESEDRAYLYFLALERQFQSWYRRLPECLAWKPANIKSAPLGFFMLHQQFHVCMILLHRPWAKYGPVMSGVGTSSYLGQESSAQLHASLAGAFPQQNNRASLSRSMCTQHAVRVARIFWQHRQRFDGTKISTVAVQHAGTTALALMAALAHKSAELDHQSNLKYLQVVSSAIYDMSHAYQPAARMYNLLKTMLADIRAELVNSGSFNPAAMFSQSQLGSSTSSNTIFGSNAWGKNFDTSMHSRRRSASFVIEPRPDVKRRRLSTQVTLPRPEFGCSTPLPFNNTQFPFQTSPKPSQSYEAFSGVIDQPLKEIPEMPSEAEKFDLDYYHASFVEFINTSGQGWTTDAAADGAPQTPSSLLTASTEEKPATTRADGATTKLGDAQPSDDVSADLTIEEWLAEPKQGIVLSPSPSPHHSEARFSPVPEAATSTESLVTESAAAEPTPLDGQSGCGNPQENEFLQKLGLSLGIDLELGSPHPLDRRDDMISMGWLMGSTSSSASSVGVELPTLPLAKPPTTPVTLDELAQSVDEAVDCARARAREKEKKKEEEKKVGNGGSAVVEVVVSPEMQRRNLELDYLKL</sequence>
<dbReference type="GO" id="GO:0008270">
    <property type="term" value="F:zinc ion binding"/>
    <property type="evidence" value="ECO:0007669"/>
    <property type="project" value="InterPro"/>
</dbReference>
<dbReference type="SMART" id="SM00906">
    <property type="entry name" value="Fungal_trans"/>
    <property type="match status" value="1"/>
</dbReference>
<feature type="compositionally biased region" description="Basic and acidic residues" evidence="8">
    <location>
        <begin position="127"/>
        <end position="155"/>
    </location>
</feature>
<dbReference type="Gene3D" id="4.10.240.10">
    <property type="entry name" value="Zn(2)-C6 fungal-type DNA-binding domain"/>
    <property type="match status" value="1"/>
</dbReference>
<dbReference type="Pfam" id="PF04082">
    <property type="entry name" value="Fungal_trans"/>
    <property type="match status" value="1"/>
</dbReference>
<feature type="region of interest" description="Disordered" evidence="8">
    <location>
        <begin position="115"/>
        <end position="195"/>
    </location>
</feature>
<dbReference type="Proteomes" id="UP001321749">
    <property type="component" value="Unassembled WGS sequence"/>
</dbReference>
<dbReference type="InterPro" id="IPR036864">
    <property type="entry name" value="Zn2-C6_fun-type_DNA-bd_sf"/>
</dbReference>
<keyword evidence="6" id="KW-0804">Transcription</keyword>
<evidence type="ECO:0000256" key="1">
    <source>
        <dbReference type="ARBA" id="ARBA00004123"/>
    </source>
</evidence>
<dbReference type="InterPro" id="IPR051615">
    <property type="entry name" value="Transcr_Regulatory_Elem"/>
</dbReference>
<dbReference type="GO" id="GO:0000981">
    <property type="term" value="F:DNA-binding transcription factor activity, RNA polymerase II-specific"/>
    <property type="evidence" value="ECO:0007669"/>
    <property type="project" value="InterPro"/>
</dbReference>
<organism evidence="10 11">
    <name type="scientific">Cladorrhinum samala</name>
    <dbReference type="NCBI Taxonomy" id="585594"/>
    <lineage>
        <taxon>Eukaryota</taxon>
        <taxon>Fungi</taxon>
        <taxon>Dikarya</taxon>
        <taxon>Ascomycota</taxon>
        <taxon>Pezizomycotina</taxon>
        <taxon>Sordariomycetes</taxon>
        <taxon>Sordariomycetidae</taxon>
        <taxon>Sordariales</taxon>
        <taxon>Podosporaceae</taxon>
        <taxon>Cladorrhinum</taxon>
    </lineage>
</organism>
<keyword evidence="7" id="KW-0539">Nucleus</keyword>
<evidence type="ECO:0000256" key="4">
    <source>
        <dbReference type="ARBA" id="ARBA00023015"/>
    </source>
</evidence>
<dbReference type="PROSITE" id="PS00463">
    <property type="entry name" value="ZN2_CY6_FUNGAL_1"/>
    <property type="match status" value="1"/>
</dbReference>
<keyword evidence="5" id="KW-0238">DNA-binding</keyword>
<evidence type="ECO:0000256" key="5">
    <source>
        <dbReference type="ARBA" id="ARBA00023125"/>
    </source>
</evidence>
<dbReference type="SMART" id="SM00066">
    <property type="entry name" value="GAL4"/>
    <property type="match status" value="1"/>
</dbReference>
<dbReference type="GO" id="GO:0003677">
    <property type="term" value="F:DNA binding"/>
    <property type="evidence" value="ECO:0007669"/>
    <property type="project" value="UniProtKB-KW"/>
</dbReference>
<evidence type="ECO:0000256" key="8">
    <source>
        <dbReference type="SAM" id="MobiDB-lite"/>
    </source>
</evidence>
<feature type="region of interest" description="Disordered" evidence="8">
    <location>
        <begin position="851"/>
        <end position="893"/>
    </location>
</feature>
<dbReference type="SUPFAM" id="SSF57701">
    <property type="entry name" value="Zn2/Cys6 DNA-binding domain"/>
    <property type="match status" value="1"/>
</dbReference>
<evidence type="ECO:0000256" key="6">
    <source>
        <dbReference type="ARBA" id="ARBA00023163"/>
    </source>
</evidence>
<dbReference type="AlphaFoldDB" id="A0AAV9HTY7"/>
<feature type="compositionally biased region" description="Polar residues" evidence="8">
    <location>
        <begin position="31"/>
        <end position="41"/>
    </location>
</feature>
<proteinExistence type="predicted"/>
<gene>
    <name evidence="10" type="ORF">QBC42DRAFT_284542</name>
</gene>
<evidence type="ECO:0000256" key="7">
    <source>
        <dbReference type="ARBA" id="ARBA00023242"/>
    </source>
</evidence>
<protein>
    <submittedName>
        <fullName evidence="10">Fungal-specific transcription factor domain-containing protein</fullName>
    </submittedName>
</protein>
<evidence type="ECO:0000313" key="11">
    <source>
        <dbReference type="Proteomes" id="UP001321749"/>
    </source>
</evidence>
<dbReference type="CDD" id="cd00067">
    <property type="entry name" value="GAL4"/>
    <property type="match status" value="1"/>
</dbReference>
<keyword evidence="2" id="KW-0479">Metal-binding</keyword>
<reference evidence="10" key="2">
    <citation type="submission" date="2023-06" db="EMBL/GenBank/DDBJ databases">
        <authorList>
            <consortium name="Lawrence Berkeley National Laboratory"/>
            <person name="Mondo S.J."/>
            <person name="Hensen N."/>
            <person name="Bonometti L."/>
            <person name="Westerberg I."/>
            <person name="Brannstrom I.O."/>
            <person name="Guillou S."/>
            <person name="Cros-Aarteil S."/>
            <person name="Calhoun S."/>
            <person name="Haridas S."/>
            <person name="Kuo A."/>
            <person name="Pangilinan J."/>
            <person name="Riley R."/>
            <person name="Labutti K."/>
            <person name="Andreopoulos B."/>
            <person name="Lipzen A."/>
            <person name="Chen C."/>
            <person name="Yanf M."/>
            <person name="Daum C."/>
            <person name="Ng V."/>
            <person name="Clum A."/>
            <person name="Steindorff A."/>
            <person name="Ohm R."/>
            <person name="Martin F."/>
            <person name="Silar P."/>
            <person name="Natvig D."/>
            <person name="Lalanne C."/>
            <person name="Gautier V."/>
            <person name="Ament-Velasquez S.L."/>
            <person name="Kruys A."/>
            <person name="Hutchinson M.I."/>
            <person name="Powell A.J."/>
            <person name="Barry K."/>
            <person name="Miller A.N."/>
            <person name="Grigoriev I.V."/>
            <person name="Debuchy R."/>
            <person name="Gladieux P."/>
            <person name="Thoren M.H."/>
            <person name="Johannesson H."/>
        </authorList>
    </citation>
    <scope>NUCLEOTIDE SEQUENCE</scope>
    <source>
        <strain evidence="10">PSN324</strain>
    </source>
</reference>
<dbReference type="PROSITE" id="PS50048">
    <property type="entry name" value="ZN2_CY6_FUNGAL_2"/>
    <property type="match status" value="1"/>
</dbReference>
<dbReference type="GO" id="GO:0006351">
    <property type="term" value="P:DNA-templated transcription"/>
    <property type="evidence" value="ECO:0007669"/>
    <property type="project" value="InterPro"/>
</dbReference>
<evidence type="ECO:0000256" key="3">
    <source>
        <dbReference type="ARBA" id="ARBA00022833"/>
    </source>
</evidence>